<dbReference type="PANTHER" id="PTHR10334">
    <property type="entry name" value="CYSTEINE-RICH SECRETORY PROTEIN-RELATED"/>
    <property type="match status" value="1"/>
</dbReference>
<organism evidence="4 5">
    <name type="scientific">Sphaceloma murrayae</name>
    <dbReference type="NCBI Taxonomy" id="2082308"/>
    <lineage>
        <taxon>Eukaryota</taxon>
        <taxon>Fungi</taxon>
        <taxon>Dikarya</taxon>
        <taxon>Ascomycota</taxon>
        <taxon>Pezizomycotina</taxon>
        <taxon>Dothideomycetes</taxon>
        <taxon>Dothideomycetidae</taxon>
        <taxon>Myriangiales</taxon>
        <taxon>Elsinoaceae</taxon>
        <taxon>Sphaceloma</taxon>
    </lineage>
</organism>
<dbReference type="InterPro" id="IPR035940">
    <property type="entry name" value="CAP_sf"/>
</dbReference>
<dbReference type="SUPFAM" id="SSF55797">
    <property type="entry name" value="PR-1-like"/>
    <property type="match status" value="1"/>
</dbReference>
<dbReference type="PRINTS" id="PR00837">
    <property type="entry name" value="V5TPXLIKE"/>
</dbReference>
<dbReference type="Proteomes" id="UP000243797">
    <property type="component" value="Unassembled WGS sequence"/>
</dbReference>
<feature type="signal peptide" evidence="2">
    <location>
        <begin position="1"/>
        <end position="17"/>
    </location>
</feature>
<dbReference type="InterPro" id="IPR001283">
    <property type="entry name" value="CRISP-related"/>
</dbReference>
<accession>A0A2K1QZJ9</accession>
<comment type="caution">
    <text evidence="4">The sequence shown here is derived from an EMBL/GenBank/DDBJ whole genome shotgun (WGS) entry which is preliminary data.</text>
</comment>
<proteinExistence type="predicted"/>
<dbReference type="Gene3D" id="3.40.33.10">
    <property type="entry name" value="CAP"/>
    <property type="match status" value="1"/>
</dbReference>
<dbReference type="SMART" id="SM00198">
    <property type="entry name" value="SCP"/>
    <property type="match status" value="1"/>
</dbReference>
<dbReference type="GO" id="GO:0005576">
    <property type="term" value="C:extracellular region"/>
    <property type="evidence" value="ECO:0007669"/>
    <property type="project" value="InterPro"/>
</dbReference>
<evidence type="ECO:0000256" key="1">
    <source>
        <dbReference type="SAM" id="MobiDB-lite"/>
    </source>
</evidence>
<feature type="domain" description="SCP" evidence="3">
    <location>
        <begin position="301"/>
        <end position="448"/>
    </location>
</feature>
<sequence>MRSSVLFTAAFAAVALASPVLDARGEVVVTDNEVVYVTELVTVTEGQALPTTSAAPVAPATYSRKSRSRKHRHSKSYASAPAPSSAAPAPSSAAPSPSSQAPAPAPSSYEQPTPEPSTEAPAPATTSYQAPAPEPTSAAPAPSSSSSEAPAPAPTGYTPVSIDEQAPLQLHQAQSNSPEAPAQAPAPQAPALHLIPIPPPTLDFMTPDCHAEEEPHLLKRGAQVKKKVATKAKAASKKKVAKTTAKAKSKATKAAAKAASSTSIASTTPKASSSPTKASSSSSSSSGTKTSSKPATGVATTYKQAVIAHHNYHRANHSSPDIAWDDALAATAKTIADTCQYGHSMNVDGGGYGQNIAAGIYGQEIGKVISDMFYNGEVSAFGQQYGQATPNMDNFGTWGHFSQIVWKATTKVGCATTDCTGKAMNAALSNYGSVFTVCNYKVAGNMQGAYGENIGESLQKPTIAGDYNVDQKAIAKELNEPYCPDGSTSRSSCTTSY</sequence>
<dbReference type="InterPro" id="IPR018244">
    <property type="entry name" value="Allrgn_V5/Tpx1_CS"/>
</dbReference>
<dbReference type="STRING" id="2082308.A0A2K1QZJ9"/>
<evidence type="ECO:0000259" key="3">
    <source>
        <dbReference type="SMART" id="SM00198"/>
    </source>
</evidence>
<name>A0A2K1QZJ9_9PEZI</name>
<dbReference type="AlphaFoldDB" id="A0A2K1QZJ9"/>
<evidence type="ECO:0000313" key="4">
    <source>
        <dbReference type="EMBL" id="PNS20468.1"/>
    </source>
</evidence>
<feature type="compositionally biased region" description="Low complexity" evidence="1">
    <location>
        <begin position="252"/>
        <end position="296"/>
    </location>
</feature>
<dbReference type="InParanoid" id="A0A2K1QZJ9"/>
<feature type="compositionally biased region" description="Low complexity" evidence="1">
    <location>
        <begin position="178"/>
        <end position="195"/>
    </location>
</feature>
<dbReference type="InterPro" id="IPR014044">
    <property type="entry name" value="CAP_dom"/>
</dbReference>
<feature type="compositionally biased region" description="Low complexity" evidence="1">
    <location>
        <begin position="53"/>
        <end position="63"/>
    </location>
</feature>
<dbReference type="Pfam" id="PF00188">
    <property type="entry name" value="CAP"/>
    <property type="match status" value="1"/>
</dbReference>
<evidence type="ECO:0000313" key="5">
    <source>
        <dbReference type="Proteomes" id="UP000243797"/>
    </source>
</evidence>
<dbReference type="EMBL" id="NKHZ01000025">
    <property type="protein sequence ID" value="PNS20468.1"/>
    <property type="molecule type" value="Genomic_DNA"/>
</dbReference>
<reference evidence="4 5" key="1">
    <citation type="submission" date="2017-06" db="EMBL/GenBank/DDBJ databases">
        <title>Draft genome sequence of a variant of Elsinoe murrayae.</title>
        <authorList>
            <person name="Cheng Q."/>
        </authorList>
    </citation>
    <scope>NUCLEOTIDE SEQUENCE [LARGE SCALE GENOMIC DNA]</scope>
    <source>
        <strain evidence="4 5">CQ-2017a</strain>
    </source>
</reference>
<feature type="region of interest" description="Disordered" evidence="1">
    <location>
        <begin position="53"/>
        <end position="296"/>
    </location>
</feature>
<dbReference type="CDD" id="cd05380">
    <property type="entry name" value="CAP_euk"/>
    <property type="match status" value="1"/>
</dbReference>
<feature type="compositionally biased region" description="Low complexity" evidence="1">
    <location>
        <begin position="116"/>
        <end position="150"/>
    </location>
</feature>
<dbReference type="OrthoDB" id="337038at2759"/>
<feature type="compositionally biased region" description="Basic residues" evidence="1">
    <location>
        <begin position="64"/>
        <end position="75"/>
    </location>
</feature>
<feature type="compositionally biased region" description="Low complexity" evidence="1">
    <location>
        <begin position="76"/>
        <end position="108"/>
    </location>
</feature>
<evidence type="ECO:0000256" key="2">
    <source>
        <dbReference type="SAM" id="SignalP"/>
    </source>
</evidence>
<feature type="chain" id="PRO_5014459090" evidence="2">
    <location>
        <begin position="18"/>
        <end position="497"/>
    </location>
</feature>
<keyword evidence="5" id="KW-1185">Reference proteome</keyword>
<keyword evidence="2" id="KW-0732">Signal</keyword>
<protein>
    <submittedName>
        <fullName evidence="4">Repressed by EFG1 protein 1</fullName>
    </submittedName>
</protein>
<feature type="compositionally biased region" description="Basic residues" evidence="1">
    <location>
        <begin position="218"/>
        <end position="251"/>
    </location>
</feature>
<gene>
    <name evidence="4" type="ORF">CAC42_5918</name>
</gene>
<dbReference type="PROSITE" id="PS01009">
    <property type="entry name" value="CRISP_1"/>
    <property type="match status" value="1"/>
</dbReference>